<dbReference type="NCBIfam" id="TIGR01879">
    <property type="entry name" value="hydantase"/>
    <property type="match status" value="1"/>
</dbReference>
<dbReference type="PANTHER" id="PTHR32494:SF5">
    <property type="entry name" value="ALLANTOATE AMIDOHYDROLASE"/>
    <property type="match status" value="1"/>
</dbReference>
<dbReference type="SUPFAM" id="SSF55031">
    <property type="entry name" value="Bacterial exopeptidase dimerisation domain"/>
    <property type="match status" value="1"/>
</dbReference>
<dbReference type="GO" id="GO:0016813">
    <property type="term" value="F:hydrolase activity, acting on carbon-nitrogen (but not peptide) bonds, in linear amidines"/>
    <property type="evidence" value="ECO:0007669"/>
    <property type="project" value="InterPro"/>
</dbReference>
<feature type="binding site" evidence="3">
    <location>
        <position position="130"/>
    </location>
    <ligand>
        <name>Zn(2+)</name>
        <dbReference type="ChEBI" id="CHEBI:29105"/>
        <label>2</label>
    </ligand>
</feature>
<keyword evidence="3" id="KW-0479">Metal-binding</keyword>
<dbReference type="InterPro" id="IPR036264">
    <property type="entry name" value="Bact_exopeptidase_dim_dom"/>
</dbReference>
<sequence length="410" mass="44455">MSIKLSINEERFLSHLKKLGQTGREADKLTRLAVSDADKAGRDAVVAWMKEAGLEVKIDRIGNIFGIWSNHENEGQAPVMTGSHIDTVINAGIYDGCYGVVAGIEVINTLRSNGFVSSRPIAVGVFTNEEGVRYAPDMMGSLVYAGDLSSDEALATVGTDGTVLGEELKRIGYYGPEEPGFLKPHSFIELHIEQGPILDSMKMPIGAVENLQGISWQRITIEGVANHAGTTPMAMRKDAGHAAAKVISFVCDMANSSNSVATVGCIAFEPNAINVIPSKATFTVDLRNPNEEILKKEEAALADYLKEIEISKNVNISTERLVRFEPVIFDENIVRLVEDAARQHNLQCRRMTSGAGQDAQMMARICPTAMIFVPSVNGISHNPKEFTPVPDLVAGANVLMDVIVKLAEFK</sequence>
<dbReference type="SUPFAM" id="SSF53187">
    <property type="entry name" value="Zn-dependent exopeptidases"/>
    <property type="match status" value="1"/>
</dbReference>
<dbReference type="CDD" id="cd03884">
    <property type="entry name" value="M20_bAS"/>
    <property type="match status" value="1"/>
</dbReference>
<organism evidence="5 6">
    <name type="scientific">Sedimentibacter saalensis</name>
    <dbReference type="NCBI Taxonomy" id="130788"/>
    <lineage>
        <taxon>Bacteria</taxon>
        <taxon>Bacillati</taxon>
        <taxon>Bacillota</taxon>
        <taxon>Tissierellia</taxon>
        <taxon>Sedimentibacter</taxon>
    </lineage>
</organism>
<dbReference type="Gene3D" id="3.40.630.10">
    <property type="entry name" value="Zn peptidases"/>
    <property type="match status" value="1"/>
</dbReference>
<feature type="binding site" evidence="3">
    <location>
        <position position="95"/>
    </location>
    <ligand>
        <name>Zn(2+)</name>
        <dbReference type="ChEBI" id="CHEBI:29105"/>
        <label>2</label>
    </ligand>
</feature>
<dbReference type="PANTHER" id="PTHR32494">
    <property type="entry name" value="ALLANTOATE DEIMINASE-RELATED"/>
    <property type="match status" value="1"/>
</dbReference>
<evidence type="ECO:0000256" key="1">
    <source>
        <dbReference type="ARBA" id="ARBA00006153"/>
    </source>
</evidence>
<keyword evidence="3" id="KW-0862">Zinc</keyword>
<accession>A0A562J5J0</accession>
<dbReference type="RefSeq" id="WP_145085488.1">
    <property type="nucleotide sequence ID" value="NZ_VLKH01000010.1"/>
</dbReference>
<feature type="binding site" evidence="3">
    <location>
        <position position="84"/>
    </location>
    <ligand>
        <name>Zn(2+)</name>
        <dbReference type="ChEBI" id="CHEBI:29105"/>
        <label>1</label>
    </ligand>
</feature>
<reference evidence="5 6" key="1">
    <citation type="submission" date="2019-07" db="EMBL/GenBank/DDBJ databases">
        <title>Genomic Encyclopedia of Type Strains, Phase I: the one thousand microbial genomes (KMG-I) project.</title>
        <authorList>
            <person name="Kyrpides N."/>
        </authorList>
    </citation>
    <scope>NUCLEOTIDE SEQUENCE [LARGE SCALE GENOMIC DNA]</scope>
    <source>
        <strain evidence="5 6">DSM 13558</strain>
    </source>
</reference>
<dbReference type="InterPro" id="IPR011650">
    <property type="entry name" value="Peptidase_M20_dimer"/>
</dbReference>
<dbReference type="PIRSF" id="PIRSF001235">
    <property type="entry name" value="Amidase_carbamoylase"/>
    <property type="match status" value="1"/>
</dbReference>
<feature type="binding site" evidence="3">
    <location>
        <position position="95"/>
    </location>
    <ligand>
        <name>Zn(2+)</name>
        <dbReference type="ChEBI" id="CHEBI:29105"/>
        <label>1</label>
    </ligand>
</feature>
<dbReference type="Gene3D" id="3.30.70.360">
    <property type="match status" value="1"/>
</dbReference>
<comment type="similarity">
    <text evidence="1">Belongs to the peptidase M20 family.</text>
</comment>
<keyword evidence="6" id="KW-1185">Reference proteome</keyword>
<evidence type="ECO:0000256" key="2">
    <source>
        <dbReference type="ARBA" id="ARBA00022801"/>
    </source>
</evidence>
<gene>
    <name evidence="5" type="ORF">LY60_03016</name>
</gene>
<evidence type="ECO:0000256" key="3">
    <source>
        <dbReference type="PIRSR" id="PIRSR001235-1"/>
    </source>
</evidence>
<dbReference type="Pfam" id="PF07687">
    <property type="entry name" value="M20_dimer"/>
    <property type="match status" value="1"/>
</dbReference>
<feature type="domain" description="Peptidase M20 dimerisation" evidence="4">
    <location>
        <begin position="212"/>
        <end position="308"/>
    </location>
</feature>
<evidence type="ECO:0000313" key="6">
    <source>
        <dbReference type="Proteomes" id="UP000315343"/>
    </source>
</evidence>
<evidence type="ECO:0000259" key="4">
    <source>
        <dbReference type="Pfam" id="PF07687"/>
    </source>
</evidence>
<dbReference type="InterPro" id="IPR010158">
    <property type="entry name" value="Amidase_Cbmase"/>
</dbReference>
<feature type="binding site" evidence="3">
    <location>
        <position position="191"/>
    </location>
    <ligand>
        <name>Zn(2+)</name>
        <dbReference type="ChEBI" id="CHEBI:29105"/>
        <label>1</label>
    </ligand>
</feature>
<dbReference type="InterPro" id="IPR002933">
    <property type="entry name" value="Peptidase_M20"/>
</dbReference>
<feature type="binding site" evidence="3">
    <location>
        <position position="381"/>
    </location>
    <ligand>
        <name>Zn(2+)</name>
        <dbReference type="ChEBI" id="CHEBI:29105"/>
        <label>2</label>
    </ligand>
</feature>
<dbReference type="Pfam" id="PF01546">
    <property type="entry name" value="Peptidase_M20"/>
    <property type="match status" value="1"/>
</dbReference>
<evidence type="ECO:0000313" key="5">
    <source>
        <dbReference type="EMBL" id="TWH78174.1"/>
    </source>
</evidence>
<comment type="caution">
    <text evidence="5">The sequence shown here is derived from an EMBL/GenBank/DDBJ whole genome shotgun (WGS) entry which is preliminary data.</text>
</comment>
<dbReference type="OrthoDB" id="9808195at2"/>
<keyword evidence="2 5" id="KW-0378">Hydrolase</keyword>
<dbReference type="Proteomes" id="UP000315343">
    <property type="component" value="Unassembled WGS sequence"/>
</dbReference>
<name>A0A562J5J0_9FIRM</name>
<dbReference type="GO" id="GO:0046872">
    <property type="term" value="F:metal ion binding"/>
    <property type="evidence" value="ECO:0007669"/>
    <property type="project" value="UniProtKB-KW"/>
</dbReference>
<proteinExistence type="inferred from homology"/>
<dbReference type="AlphaFoldDB" id="A0A562J5J0"/>
<protein>
    <submittedName>
        <fullName evidence="5">N-carbamoyl-L-amino-acid hydrolase</fullName>
    </submittedName>
</protein>
<comment type="cofactor">
    <cofactor evidence="3">
        <name>Zn(2+)</name>
        <dbReference type="ChEBI" id="CHEBI:29105"/>
    </cofactor>
    <text evidence="3">Binds 2 Zn(2+) ions per subunit.</text>
</comment>
<dbReference type="NCBIfam" id="NF006771">
    <property type="entry name" value="PRK09290.1-5"/>
    <property type="match status" value="1"/>
</dbReference>
<dbReference type="EMBL" id="VLKH01000010">
    <property type="protein sequence ID" value="TWH78174.1"/>
    <property type="molecule type" value="Genomic_DNA"/>
</dbReference>